<organism evidence="8 10">
    <name type="scientific">Rotaria sordida</name>
    <dbReference type="NCBI Taxonomy" id="392033"/>
    <lineage>
        <taxon>Eukaryota</taxon>
        <taxon>Metazoa</taxon>
        <taxon>Spiralia</taxon>
        <taxon>Gnathifera</taxon>
        <taxon>Rotifera</taxon>
        <taxon>Eurotatoria</taxon>
        <taxon>Bdelloidea</taxon>
        <taxon>Philodinida</taxon>
        <taxon>Philodinidae</taxon>
        <taxon>Rotaria</taxon>
    </lineage>
</organism>
<keyword evidence="2" id="KW-0479">Metal-binding</keyword>
<proteinExistence type="predicted"/>
<comment type="caution">
    <text evidence="8">The sequence shown here is derived from an EMBL/GenBank/DDBJ whole genome shotgun (WGS) entry which is preliminary data.</text>
</comment>
<evidence type="ECO:0000259" key="6">
    <source>
        <dbReference type="Pfam" id="PF02979"/>
    </source>
</evidence>
<dbReference type="Proteomes" id="UP000663882">
    <property type="component" value="Unassembled WGS sequence"/>
</dbReference>
<keyword evidence="3" id="KW-0456">Lyase</keyword>
<dbReference type="InterPro" id="IPR036648">
    <property type="entry name" value="CN_Hdrase_a/SCN_Hdrase_g_sf"/>
</dbReference>
<dbReference type="SUPFAM" id="SSF50090">
    <property type="entry name" value="Electron transport accessory proteins"/>
    <property type="match status" value="1"/>
</dbReference>
<evidence type="ECO:0000259" key="7">
    <source>
        <dbReference type="Pfam" id="PF21006"/>
    </source>
</evidence>
<evidence type="ECO:0000256" key="2">
    <source>
        <dbReference type="ARBA" id="ARBA00022723"/>
    </source>
</evidence>
<dbReference type="GO" id="GO:0046914">
    <property type="term" value="F:transition metal ion binding"/>
    <property type="evidence" value="ECO:0007669"/>
    <property type="project" value="InterPro"/>
</dbReference>
<dbReference type="InterPro" id="IPR049054">
    <property type="entry name" value="CN_hydtase_beta-like_N"/>
</dbReference>
<dbReference type="InterPro" id="IPR008990">
    <property type="entry name" value="Elect_transpt_acc-like_dom_sf"/>
</dbReference>
<comment type="catalytic activity">
    <reaction evidence="4">
        <text>an aliphatic primary amide = an aliphatic nitrile + H2O</text>
        <dbReference type="Rhea" id="RHEA:12673"/>
        <dbReference type="ChEBI" id="CHEBI:15377"/>
        <dbReference type="ChEBI" id="CHEBI:65285"/>
        <dbReference type="ChEBI" id="CHEBI:80291"/>
        <dbReference type="EC" id="4.2.1.84"/>
    </reaction>
</comment>
<feature type="domain" description="Nitrile hydratase alpha/Thiocyanate hydrolase gamma" evidence="6">
    <location>
        <begin position="271"/>
        <end position="447"/>
    </location>
</feature>
<evidence type="ECO:0000313" key="8">
    <source>
        <dbReference type="EMBL" id="CAF1145792.1"/>
    </source>
</evidence>
<dbReference type="Proteomes" id="UP000663823">
    <property type="component" value="Unassembled WGS sequence"/>
</dbReference>
<evidence type="ECO:0000313" key="10">
    <source>
        <dbReference type="Proteomes" id="UP000663882"/>
    </source>
</evidence>
<dbReference type="GO" id="GO:0018822">
    <property type="term" value="F:nitrile hydratase activity"/>
    <property type="evidence" value="ECO:0007669"/>
    <property type="project" value="UniProtKB-EC"/>
</dbReference>
<dbReference type="Pfam" id="PF02979">
    <property type="entry name" value="NHase_alpha"/>
    <property type="match status" value="1"/>
</dbReference>
<evidence type="ECO:0000256" key="3">
    <source>
        <dbReference type="ARBA" id="ARBA00023239"/>
    </source>
</evidence>
<accession>A0A814SGP4</accession>
<dbReference type="SUPFAM" id="SSF56209">
    <property type="entry name" value="Nitrile hydratase alpha chain"/>
    <property type="match status" value="1"/>
</dbReference>
<feature type="domain" description="Nitrile hydratase beta subunit" evidence="5">
    <location>
        <begin position="112"/>
        <end position="212"/>
    </location>
</feature>
<dbReference type="Gene3D" id="2.30.30.50">
    <property type="match status" value="1"/>
</dbReference>
<dbReference type="Pfam" id="PF21006">
    <property type="entry name" value="NHase_beta_N"/>
    <property type="match status" value="1"/>
</dbReference>
<dbReference type="OrthoDB" id="76388at2759"/>
<dbReference type="EC" id="4.2.1.84" evidence="1"/>
<evidence type="ECO:0000256" key="1">
    <source>
        <dbReference type="ARBA" id="ARBA00013079"/>
    </source>
</evidence>
<dbReference type="AlphaFoldDB" id="A0A814SGP4"/>
<dbReference type="EMBL" id="CAJOAX010002994">
    <property type="protein sequence ID" value="CAF3830719.1"/>
    <property type="molecule type" value="Genomic_DNA"/>
</dbReference>
<feature type="domain" description="Nitrile hydratase beta subunit-like N-terminal" evidence="7">
    <location>
        <begin position="33"/>
        <end position="105"/>
    </location>
</feature>
<reference evidence="8" key="1">
    <citation type="submission" date="2021-02" db="EMBL/GenBank/DDBJ databases">
        <authorList>
            <person name="Nowell W R."/>
        </authorList>
    </citation>
    <scope>NUCLEOTIDE SEQUENCE</scope>
</reference>
<sequence length="452" mass="52289">MVSLDRVADLASITTEQELKNDEELVRPLDRRIDEYAYWEQQIDAALYLLLEKRIMNVHMLRKGIESIDKAVYNKLTYYERWAVSLAKYCLESGILTQEDLNKKYGPPLHSTDEQLFQVGDKVRVRHENYATRWIKPHLRTPGYLYGKVGIIERCCGSYPNPEYFAYDNTDSTTVHHQPLYRVRFNQKDIWSQYEGTADDTIDVEIFQHWLMPASQPYAPTEKDEGEGCHKHDVDHQHKDHDHGHMHEARVIIEQTAVDREGTPLPAQHLSESLVSALIDKKIINPEELRKQIETNQMAGVEQRGANIVVEAWLNPKFKERLLKDGTNTIAEFLKLDKMEDNIVVVENTDKIHNLVVCTLCSCYPRQLLGIPPGWYKSRSYRARTPRNPRSVLKEFGTVLPNDMKIQVHDSTSDLRYLVIPRHPAATQNWSREQLLSIVTRDSMVGVCDVTA</sequence>
<dbReference type="InterPro" id="IPR004232">
    <property type="entry name" value="CN_Hdrtase_a/SCN_Hdrlase_g"/>
</dbReference>
<protein>
    <recommendedName>
        <fullName evidence="1">nitrile hydratase</fullName>
        <ecNumber evidence="1">4.2.1.84</ecNumber>
    </recommendedName>
</protein>
<gene>
    <name evidence="9" type="ORF">OTI717_LOCUS19973</name>
    <name evidence="8" type="ORF">RFH988_LOCUS21633</name>
</gene>
<evidence type="ECO:0000259" key="5">
    <source>
        <dbReference type="Pfam" id="PF02211"/>
    </source>
</evidence>
<evidence type="ECO:0000313" key="9">
    <source>
        <dbReference type="EMBL" id="CAF3830719.1"/>
    </source>
</evidence>
<dbReference type="InterPro" id="IPR024690">
    <property type="entry name" value="CN_hydtase_beta_dom_C"/>
</dbReference>
<dbReference type="Gene3D" id="3.90.330.10">
    <property type="entry name" value="Nitrile hydratase alpha /Thiocyanate hydrolase gamma"/>
    <property type="match status" value="1"/>
</dbReference>
<evidence type="ECO:0000256" key="4">
    <source>
        <dbReference type="ARBA" id="ARBA00044877"/>
    </source>
</evidence>
<dbReference type="InterPro" id="IPR042262">
    <property type="entry name" value="CN_hydtase_beta_C"/>
</dbReference>
<name>A0A814SGP4_9BILA</name>
<dbReference type="Gene3D" id="1.10.472.20">
    <property type="entry name" value="Nitrile hydratase, beta subunit"/>
    <property type="match status" value="1"/>
</dbReference>
<dbReference type="EMBL" id="CAJNOO010001391">
    <property type="protein sequence ID" value="CAF1145792.1"/>
    <property type="molecule type" value="Genomic_DNA"/>
</dbReference>
<dbReference type="Pfam" id="PF02211">
    <property type="entry name" value="NHase_beta_C"/>
    <property type="match status" value="1"/>
</dbReference>